<comment type="caution">
    <text evidence="1">The sequence shown here is derived from an EMBL/GenBank/DDBJ whole genome shotgun (WGS) entry which is preliminary data.</text>
</comment>
<proteinExistence type="predicted"/>
<gene>
    <name evidence="1" type="ORF">LWI29_013818</name>
</gene>
<reference evidence="1" key="1">
    <citation type="journal article" date="2022" name="Plant J.">
        <title>Strategies of tolerance reflected in two North American maple genomes.</title>
        <authorList>
            <person name="McEvoy S.L."/>
            <person name="Sezen U.U."/>
            <person name="Trouern-Trend A."/>
            <person name="McMahon S.M."/>
            <person name="Schaberg P.G."/>
            <person name="Yang J."/>
            <person name="Wegrzyn J.L."/>
            <person name="Swenson N.G."/>
        </authorList>
    </citation>
    <scope>NUCLEOTIDE SEQUENCE</scope>
    <source>
        <strain evidence="1">NS2018</strain>
    </source>
</reference>
<evidence type="ECO:0000313" key="1">
    <source>
        <dbReference type="EMBL" id="KAK0584471.1"/>
    </source>
</evidence>
<reference evidence="1" key="2">
    <citation type="submission" date="2023-06" db="EMBL/GenBank/DDBJ databases">
        <authorList>
            <person name="Swenson N.G."/>
            <person name="Wegrzyn J.L."/>
            <person name="Mcevoy S.L."/>
        </authorList>
    </citation>
    <scope>NUCLEOTIDE SEQUENCE</scope>
    <source>
        <strain evidence="1">NS2018</strain>
        <tissue evidence="1">Leaf</tissue>
    </source>
</reference>
<keyword evidence="2" id="KW-1185">Reference proteome</keyword>
<organism evidence="1 2">
    <name type="scientific">Acer saccharum</name>
    <name type="common">Sugar maple</name>
    <dbReference type="NCBI Taxonomy" id="4024"/>
    <lineage>
        <taxon>Eukaryota</taxon>
        <taxon>Viridiplantae</taxon>
        <taxon>Streptophyta</taxon>
        <taxon>Embryophyta</taxon>
        <taxon>Tracheophyta</taxon>
        <taxon>Spermatophyta</taxon>
        <taxon>Magnoliopsida</taxon>
        <taxon>eudicotyledons</taxon>
        <taxon>Gunneridae</taxon>
        <taxon>Pentapetalae</taxon>
        <taxon>rosids</taxon>
        <taxon>malvids</taxon>
        <taxon>Sapindales</taxon>
        <taxon>Sapindaceae</taxon>
        <taxon>Hippocastanoideae</taxon>
        <taxon>Acereae</taxon>
        <taxon>Acer</taxon>
    </lineage>
</organism>
<protein>
    <submittedName>
        <fullName evidence="1">Uncharacterized protein</fullName>
    </submittedName>
</protein>
<name>A0AA39VMH0_ACESA</name>
<dbReference type="Proteomes" id="UP001168877">
    <property type="component" value="Unassembled WGS sequence"/>
</dbReference>
<accession>A0AA39VMH0</accession>
<dbReference type="AlphaFoldDB" id="A0AA39VMH0"/>
<dbReference type="EMBL" id="JAUESC010000383">
    <property type="protein sequence ID" value="KAK0584471.1"/>
    <property type="molecule type" value="Genomic_DNA"/>
</dbReference>
<evidence type="ECO:0000313" key="2">
    <source>
        <dbReference type="Proteomes" id="UP001168877"/>
    </source>
</evidence>
<sequence length="148" mass="16175">MGLLSALGVVRSTTCSPFGTKTGRSNAAESSSTPSTKALSSSFAAQIAAFSASNACNFSTFAVQWDCLVLLELFDRQHVRRLELRLDAPTPLSQVLLREPRLSVLHSPLRSLHSLLRAPTISQRSLSSEQSMQQSALRQLGQIHFQTY</sequence>